<dbReference type="Pfam" id="PF07870">
    <property type="entry name" value="DUF1657"/>
    <property type="match status" value="1"/>
</dbReference>
<evidence type="ECO:0000313" key="2">
    <source>
        <dbReference type="Proteomes" id="UP000628775"/>
    </source>
</evidence>
<name>A0A8J2VS87_9BACL</name>
<organism evidence="1 2">
    <name type="scientific">Pullulanibacillus camelliae</name>
    <dbReference type="NCBI Taxonomy" id="1707096"/>
    <lineage>
        <taxon>Bacteria</taxon>
        <taxon>Bacillati</taxon>
        <taxon>Bacillota</taxon>
        <taxon>Bacilli</taxon>
        <taxon>Bacillales</taxon>
        <taxon>Sporolactobacillaceae</taxon>
        <taxon>Pullulanibacillus</taxon>
    </lineage>
</organism>
<evidence type="ECO:0000313" key="1">
    <source>
        <dbReference type="EMBL" id="GGE39114.1"/>
    </source>
</evidence>
<comment type="caution">
    <text evidence="1">The sequence shown here is derived from an EMBL/GenBank/DDBJ whole genome shotgun (WGS) entry which is preliminary data.</text>
</comment>
<evidence type="ECO:0008006" key="3">
    <source>
        <dbReference type="Google" id="ProtNLM"/>
    </source>
</evidence>
<reference evidence="1" key="1">
    <citation type="journal article" date="2014" name="Int. J. Syst. Evol. Microbiol.">
        <title>Complete genome sequence of Corynebacterium casei LMG S-19264T (=DSM 44701T), isolated from a smear-ripened cheese.</title>
        <authorList>
            <consortium name="US DOE Joint Genome Institute (JGI-PGF)"/>
            <person name="Walter F."/>
            <person name="Albersmeier A."/>
            <person name="Kalinowski J."/>
            <person name="Ruckert C."/>
        </authorList>
    </citation>
    <scope>NUCLEOTIDE SEQUENCE</scope>
    <source>
        <strain evidence="1">CGMCC 1.15371</strain>
    </source>
</reference>
<accession>A0A8J2VS87</accession>
<sequence length="76" mass="8453">MTVSQQLKQTIATLKSVQASLELFSYETKDKNTQSLFKQASQESDEVIASLETRLLQVQKEEPQFVSSPSSQGQSS</sequence>
<reference evidence="1" key="2">
    <citation type="submission" date="2020-09" db="EMBL/GenBank/DDBJ databases">
        <authorList>
            <person name="Sun Q."/>
            <person name="Zhou Y."/>
        </authorList>
    </citation>
    <scope>NUCLEOTIDE SEQUENCE</scope>
    <source>
        <strain evidence="1">CGMCC 1.15371</strain>
    </source>
</reference>
<dbReference type="RefSeq" id="WP_188692236.1">
    <property type="nucleotide sequence ID" value="NZ_BMIR01000006.1"/>
</dbReference>
<dbReference type="AlphaFoldDB" id="A0A8J2VS87"/>
<dbReference type="InterPro" id="IPR012452">
    <property type="entry name" value="DUF1657"/>
</dbReference>
<dbReference type="EMBL" id="BMIR01000006">
    <property type="protein sequence ID" value="GGE39114.1"/>
    <property type="molecule type" value="Genomic_DNA"/>
</dbReference>
<keyword evidence="2" id="KW-1185">Reference proteome</keyword>
<dbReference type="Proteomes" id="UP000628775">
    <property type="component" value="Unassembled WGS sequence"/>
</dbReference>
<protein>
    <recommendedName>
        <fullName evidence="3">DUF1657 domain-containing protein</fullName>
    </recommendedName>
</protein>
<gene>
    <name evidence="1" type="ORF">GCM10011391_17390</name>
</gene>
<proteinExistence type="predicted"/>